<evidence type="ECO:0000256" key="1">
    <source>
        <dbReference type="SAM" id="MobiDB-lite"/>
    </source>
</evidence>
<dbReference type="AlphaFoldDB" id="A0AAN7UEC6"/>
<dbReference type="EMBL" id="JAWHQM010000001">
    <property type="protein sequence ID" value="KAK5624599.1"/>
    <property type="molecule type" value="Genomic_DNA"/>
</dbReference>
<feature type="compositionally biased region" description="Polar residues" evidence="1">
    <location>
        <begin position="1"/>
        <end position="13"/>
    </location>
</feature>
<evidence type="ECO:0000313" key="3">
    <source>
        <dbReference type="Proteomes" id="UP001305414"/>
    </source>
</evidence>
<protein>
    <submittedName>
        <fullName evidence="2">Uncharacterized protein</fullName>
    </submittedName>
</protein>
<proteinExistence type="predicted"/>
<keyword evidence="3" id="KW-1185">Reference proteome</keyword>
<name>A0AAN7UEC6_9PEZI</name>
<reference evidence="2 3" key="1">
    <citation type="submission" date="2023-10" db="EMBL/GenBank/DDBJ databases">
        <title>Draft genome sequence of Xylaria bambusicola isolate GMP-LS, the root and basal stem rot pathogen of sugarcane in Indonesia.</title>
        <authorList>
            <person name="Selvaraj P."/>
            <person name="Muralishankar V."/>
            <person name="Muruganantham S."/>
            <person name="Sp S."/>
            <person name="Haryani S."/>
            <person name="Lau K.J.X."/>
            <person name="Naqvi N.I."/>
        </authorList>
    </citation>
    <scope>NUCLEOTIDE SEQUENCE [LARGE SCALE GENOMIC DNA]</scope>
    <source>
        <strain evidence="2">GMP-LS</strain>
    </source>
</reference>
<comment type="caution">
    <text evidence="2">The sequence shown here is derived from an EMBL/GenBank/DDBJ whole genome shotgun (WGS) entry which is preliminary data.</text>
</comment>
<feature type="region of interest" description="Disordered" evidence="1">
    <location>
        <begin position="1"/>
        <end position="48"/>
    </location>
</feature>
<evidence type="ECO:0000313" key="2">
    <source>
        <dbReference type="EMBL" id="KAK5624599.1"/>
    </source>
</evidence>
<sequence length="118" mass="13026">MLTGNTKQENNFPKPTESPYHTMPYTRTRGGKALRRQKTPLTSDGLHVASTLPSCHKNRIALASIGIVVFQKKELINAVIVQGRDFDDDANRTGQAALDDKILLAADLYTDPVSIYNV</sequence>
<organism evidence="2 3">
    <name type="scientific">Xylaria bambusicola</name>
    <dbReference type="NCBI Taxonomy" id="326684"/>
    <lineage>
        <taxon>Eukaryota</taxon>
        <taxon>Fungi</taxon>
        <taxon>Dikarya</taxon>
        <taxon>Ascomycota</taxon>
        <taxon>Pezizomycotina</taxon>
        <taxon>Sordariomycetes</taxon>
        <taxon>Xylariomycetidae</taxon>
        <taxon>Xylariales</taxon>
        <taxon>Xylariaceae</taxon>
        <taxon>Xylaria</taxon>
    </lineage>
</organism>
<accession>A0AAN7UEC6</accession>
<gene>
    <name evidence="2" type="ORF">RRF57_000314</name>
</gene>
<dbReference type="Proteomes" id="UP001305414">
    <property type="component" value="Unassembled WGS sequence"/>
</dbReference>
<feature type="compositionally biased region" description="Basic residues" evidence="1">
    <location>
        <begin position="29"/>
        <end position="38"/>
    </location>
</feature>